<protein>
    <submittedName>
        <fullName evidence="2">Uncharacterized protein</fullName>
    </submittedName>
</protein>
<feature type="region of interest" description="Disordered" evidence="1">
    <location>
        <begin position="207"/>
        <end position="239"/>
    </location>
</feature>
<organism evidence="2 3">
    <name type="scientific">Polyplosphaeria fusca</name>
    <dbReference type="NCBI Taxonomy" id="682080"/>
    <lineage>
        <taxon>Eukaryota</taxon>
        <taxon>Fungi</taxon>
        <taxon>Dikarya</taxon>
        <taxon>Ascomycota</taxon>
        <taxon>Pezizomycotina</taxon>
        <taxon>Dothideomycetes</taxon>
        <taxon>Pleosporomycetidae</taxon>
        <taxon>Pleosporales</taxon>
        <taxon>Tetraplosphaeriaceae</taxon>
        <taxon>Polyplosphaeria</taxon>
    </lineage>
</organism>
<feature type="compositionally biased region" description="Basic and acidic residues" evidence="1">
    <location>
        <begin position="400"/>
        <end position="417"/>
    </location>
</feature>
<reference evidence="2" key="1">
    <citation type="journal article" date="2020" name="Stud. Mycol.">
        <title>101 Dothideomycetes genomes: a test case for predicting lifestyles and emergence of pathogens.</title>
        <authorList>
            <person name="Haridas S."/>
            <person name="Albert R."/>
            <person name="Binder M."/>
            <person name="Bloem J."/>
            <person name="Labutti K."/>
            <person name="Salamov A."/>
            <person name="Andreopoulos B."/>
            <person name="Baker S."/>
            <person name="Barry K."/>
            <person name="Bills G."/>
            <person name="Bluhm B."/>
            <person name="Cannon C."/>
            <person name="Castanera R."/>
            <person name="Culley D."/>
            <person name="Daum C."/>
            <person name="Ezra D."/>
            <person name="Gonzalez J."/>
            <person name="Henrissat B."/>
            <person name="Kuo A."/>
            <person name="Liang C."/>
            <person name="Lipzen A."/>
            <person name="Lutzoni F."/>
            <person name="Magnuson J."/>
            <person name="Mondo S."/>
            <person name="Nolan M."/>
            <person name="Ohm R."/>
            <person name="Pangilinan J."/>
            <person name="Park H.-J."/>
            <person name="Ramirez L."/>
            <person name="Alfaro M."/>
            <person name="Sun H."/>
            <person name="Tritt A."/>
            <person name="Yoshinaga Y."/>
            <person name="Zwiers L.-H."/>
            <person name="Turgeon B."/>
            <person name="Goodwin S."/>
            <person name="Spatafora J."/>
            <person name="Crous P."/>
            <person name="Grigoriev I."/>
        </authorList>
    </citation>
    <scope>NUCLEOTIDE SEQUENCE</scope>
    <source>
        <strain evidence="2">CBS 125425</strain>
    </source>
</reference>
<evidence type="ECO:0000256" key="1">
    <source>
        <dbReference type="SAM" id="MobiDB-lite"/>
    </source>
</evidence>
<proteinExistence type="predicted"/>
<feature type="compositionally biased region" description="Acidic residues" evidence="1">
    <location>
        <begin position="213"/>
        <end position="234"/>
    </location>
</feature>
<dbReference type="EMBL" id="ML996158">
    <property type="protein sequence ID" value="KAF2733649.1"/>
    <property type="molecule type" value="Genomic_DNA"/>
</dbReference>
<feature type="region of interest" description="Disordered" evidence="1">
    <location>
        <begin position="66"/>
        <end position="89"/>
    </location>
</feature>
<dbReference type="Proteomes" id="UP000799444">
    <property type="component" value="Unassembled WGS sequence"/>
</dbReference>
<dbReference type="AlphaFoldDB" id="A0A9P4V0M6"/>
<comment type="caution">
    <text evidence="2">The sequence shown here is derived from an EMBL/GenBank/DDBJ whole genome shotgun (WGS) entry which is preliminary data.</text>
</comment>
<feature type="compositionally biased region" description="Basic and acidic residues" evidence="1">
    <location>
        <begin position="461"/>
        <end position="475"/>
    </location>
</feature>
<keyword evidence="3" id="KW-1185">Reference proteome</keyword>
<feature type="region of interest" description="Disordered" evidence="1">
    <location>
        <begin position="372"/>
        <end position="475"/>
    </location>
</feature>
<gene>
    <name evidence="2" type="ORF">EJ04DRAFT_605172</name>
</gene>
<accession>A0A9P4V0M6</accession>
<evidence type="ECO:0000313" key="3">
    <source>
        <dbReference type="Proteomes" id="UP000799444"/>
    </source>
</evidence>
<name>A0A9P4V0M6_9PLEO</name>
<evidence type="ECO:0000313" key="2">
    <source>
        <dbReference type="EMBL" id="KAF2733649.1"/>
    </source>
</evidence>
<sequence>MSYDFDFDDDFDEIYDDILSRVHNGTATYLDWRDLPDYLKTGLAEPEGYAEFAEFRKPTKLDRIATQQENHSDSDETDSTALSDPEPLSVNTSFSVLSLDEGIETENKGHSDHHDIAEEDGACLSHDDIHGPCVYGENCTTGRMNYGREHGLAWSMERRHHHKDYYERKSTSSFRVKKIRNAKVFDGIPFSSLNGRSKLSCVRNVDDPWPEEKNDEFDKEDLEAEQVNGEDEEETKTNAVSEVEYEADVTMNWGAYSDSETPCSAYEASTEPKQTTMYLIDYRCLCGYISFTSPEEFHDHRRGCFLHYAPPECNSCGLHLRGKEIDECLEHLHNCMPQRQLCEHCGFDFSFNHGDIPALYEHAVACKTRLPRTVDSPSSDEETAVLEESSATPLGQDEEYPVHDTDLASTDPPKDESGSVQDADLASMDVEDINPNKGEDCVQVSNDDDVDVADTSNLGTKEGEDASGDRVEEPKPCSTTVIFNPALVRSMLGMKSSDSIIPAPRLGVEKYQTYKAPQTSQSPAPVEPSMSVAGMIVQAALFFGSPLLRTYF</sequence>